<dbReference type="AlphaFoldDB" id="A0A8B7Q8A0"/>
<sequence length="136" mass="15388">MRTGWRLFPTQEKGGGRKPQSPERKHNCQDVRARPLDRNCRIFQRKSCSQKGVGMRHVYVIGQGLHLTSPHELVFWNPPPFDVPGPRTPELRPSSSHESGRVRQLLQRPCEAVGVGAVDEFGCIAFESRGVCRRTT</sequence>
<dbReference type="Proteomes" id="UP000694851">
    <property type="component" value="Unplaced"/>
</dbReference>
<evidence type="ECO:0000313" key="2">
    <source>
        <dbReference type="Proteomes" id="UP000694851"/>
    </source>
</evidence>
<organism evidence="2 3">
    <name type="scientific">Hipposideros armiger</name>
    <name type="common">Great Himalayan leaf-nosed bat</name>
    <dbReference type="NCBI Taxonomy" id="186990"/>
    <lineage>
        <taxon>Eukaryota</taxon>
        <taxon>Metazoa</taxon>
        <taxon>Chordata</taxon>
        <taxon>Craniata</taxon>
        <taxon>Vertebrata</taxon>
        <taxon>Euteleostomi</taxon>
        <taxon>Mammalia</taxon>
        <taxon>Eutheria</taxon>
        <taxon>Laurasiatheria</taxon>
        <taxon>Chiroptera</taxon>
        <taxon>Yinpterochiroptera</taxon>
        <taxon>Rhinolophoidea</taxon>
        <taxon>Hipposideridae</taxon>
        <taxon>Hipposideros</taxon>
    </lineage>
</organism>
<feature type="compositionally biased region" description="Basic and acidic residues" evidence="1">
    <location>
        <begin position="20"/>
        <end position="29"/>
    </location>
</feature>
<accession>A0A8B7Q8A0</accession>
<feature type="region of interest" description="Disordered" evidence="1">
    <location>
        <begin position="1"/>
        <end position="29"/>
    </location>
</feature>
<evidence type="ECO:0000256" key="1">
    <source>
        <dbReference type="SAM" id="MobiDB-lite"/>
    </source>
</evidence>
<dbReference type="GeneID" id="109374222"/>
<evidence type="ECO:0000313" key="3">
    <source>
        <dbReference type="RefSeq" id="XP_019484192.1"/>
    </source>
</evidence>
<name>A0A8B7Q8A0_HIPAR</name>
<protein>
    <submittedName>
        <fullName evidence="3">Uncharacterized protein LOC109374222 isoform X2</fullName>
    </submittedName>
</protein>
<proteinExistence type="predicted"/>
<keyword evidence="2" id="KW-1185">Reference proteome</keyword>
<dbReference type="RefSeq" id="XP_019484192.1">
    <property type="nucleotide sequence ID" value="XM_019628647.1"/>
</dbReference>
<gene>
    <name evidence="3" type="primary">LOC109374222</name>
</gene>
<reference evidence="3" key="1">
    <citation type="submission" date="2025-08" db="UniProtKB">
        <authorList>
            <consortium name="RefSeq"/>
        </authorList>
    </citation>
    <scope>IDENTIFICATION</scope>
    <source>
        <tissue evidence="3">Muscle</tissue>
    </source>
</reference>